<dbReference type="InterPro" id="IPR029030">
    <property type="entry name" value="Caspase-like_dom_sf"/>
</dbReference>
<dbReference type="GO" id="GO:0006508">
    <property type="term" value="P:proteolysis"/>
    <property type="evidence" value="ECO:0007669"/>
    <property type="project" value="InterPro"/>
</dbReference>
<dbReference type="GO" id="GO:0008234">
    <property type="term" value="F:cysteine-type peptidase activity"/>
    <property type="evidence" value="ECO:0007669"/>
    <property type="project" value="InterPro"/>
</dbReference>
<dbReference type="Pfam" id="PF01364">
    <property type="entry name" value="Peptidase_C25"/>
    <property type="match status" value="1"/>
</dbReference>
<proteinExistence type="predicted"/>
<keyword evidence="1" id="KW-0732">Signal</keyword>
<evidence type="ECO:0000259" key="2">
    <source>
        <dbReference type="Pfam" id="PF01364"/>
    </source>
</evidence>
<evidence type="ECO:0000256" key="1">
    <source>
        <dbReference type="SAM" id="SignalP"/>
    </source>
</evidence>
<dbReference type="SUPFAM" id="SSF52129">
    <property type="entry name" value="Caspase-like"/>
    <property type="match status" value="1"/>
</dbReference>
<accession>A0A502GX95</accession>
<evidence type="ECO:0000313" key="4">
    <source>
        <dbReference type="Proteomes" id="UP000317646"/>
    </source>
</evidence>
<dbReference type="InterPro" id="IPR013783">
    <property type="entry name" value="Ig-like_fold"/>
</dbReference>
<organism evidence="3 4">
    <name type="scientific">Hymenobacter nivis</name>
    <dbReference type="NCBI Taxonomy" id="1850093"/>
    <lineage>
        <taxon>Bacteria</taxon>
        <taxon>Pseudomonadati</taxon>
        <taxon>Bacteroidota</taxon>
        <taxon>Cytophagia</taxon>
        <taxon>Cytophagales</taxon>
        <taxon>Hymenobacteraceae</taxon>
        <taxon>Hymenobacter</taxon>
    </lineage>
</organism>
<dbReference type="Gene3D" id="2.60.40.10">
    <property type="entry name" value="Immunoglobulins"/>
    <property type="match status" value="1"/>
</dbReference>
<keyword evidence="4" id="KW-1185">Reference proteome</keyword>
<gene>
    <name evidence="3" type="ORF">EAH73_08905</name>
</gene>
<dbReference type="Gene3D" id="2.60.40.4070">
    <property type="match status" value="1"/>
</dbReference>
<dbReference type="Gene3D" id="3.40.50.1460">
    <property type="match status" value="1"/>
</dbReference>
<comment type="caution">
    <text evidence="3">The sequence shown here is derived from an EMBL/GenBank/DDBJ whole genome shotgun (WGS) entry which is preliminary data.</text>
</comment>
<dbReference type="Proteomes" id="UP000317646">
    <property type="component" value="Unassembled WGS sequence"/>
</dbReference>
<feature type="domain" description="Gingipain" evidence="2">
    <location>
        <begin position="422"/>
        <end position="785"/>
    </location>
</feature>
<name>A0A502GX95_9BACT</name>
<dbReference type="EMBL" id="RCYZ01000003">
    <property type="protein sequence ID" value="TPG66514.1"/>
    <property type="molecule type" value="Genomic_DNA"/>
</dbReference>
<sequence>MVQWAVCAWLLLLSGGAVQAQSGPYGNEWIAPGQTYYKIKITRDALYRLDYAYLTKAGLSNGLDPSRLQLWRRGKELAVYQGGAPTTFDASTYLEFYGQRNDGVLDRDLYRANGDQPHQLYSFYTDTAAYFLTYPGPSGPQGRRMAESQSAGGGTPQAWWLYAPAQPIVNAYVEDPVGPNQVTFLPWLGSSEGFRSSTTPGAGNGNGIFDGVVGGLRAVPGTGPAPAPTIEVGLSGGTLVPHFTQVAVANPANPTVFRTLGTVTYSNYDNVTRRFALLRSDVGADGTVRIRCSVPVTSTSSSTRDAFRVSFLRAVVPQASRWFKGGPQFFRSDSTLSAPAAFEVDSIPATARGYDVHDPWNVQRIAPAAATALGALGRRFVFPSATAAQSRRLLLADAAAAEVPAAPRRLVFRALNARATFAIVTHPQVYGASKAPRLYAGYRASAAGGAYDTLVVTAPQLYDQFHYGERSWLALRHFSLWLVAGAPTNPNRYMLLLGKGIVPSESSYGGRLFRTAGEMGFDLIPTSSRAVSDNMISADFRAGDYRAKIRTGRLTVVNEQQVLTYLAKLKEHEALGLAPWRKNVLHLVAGTDKTETDDFRATMDRGKVRVEQPFFGGTVTTREVTSALPVPVNIATELNAGLSFITFFGHGSNNHFLLDFGTPADAGSGYTNAGKYPMLFLNGCAGNHTFTTGYTRVEDWLFNVPSAGALGSLGEYGFSYPDRLATSQDTIYRLMLNDARYYGQPVTAVHDEMVSRLQKLPSFKDDVGIEQLLGTGWQGDPALTLYAPAKPDFVASSAALAVASANPPTDVTAASASFLLNIGVSNPGKVTREPVEIRVTRSYVGTSRPDDVYTQVFRQAFRRDTVYAFPITNTVVNGVNVFGNNQFTVELDYQKKVAELDETNNTATLSYTFLQGGVTALNPPEFAIVPNRTPRLVAQTNDPNGAPRLFNVELDTTAAFNSPLVQRTDITAPLLVSWRPALPAIAGRDSVVWYWRVRFAAAAAGEDGRWATSSFRVIDGASGWSQSHYAQLQRNTLKGATVAGPNGRWAFDAQNTRATITSARIGPAQEWKTLLHQVTRANGSSSFRLRLLGIDANGVTKELNANVPSSRFSLAGISATEYPYLQLELSVADTNRVAPQLREWLVLYTGVPEGIVRRDLVPAATYAPAALLAQAAGNGKLAFPVQFENVSALPFGAPMRVKTEVFDSNTNTQVASVVQTVTAPLQPDAILVQNVEVPLTGKFGNLSTRVTFNPLPVAPTDPKALPELTHVNNELNLAPFQVGSTSVPPVLDVAFDGRHILNGEIVSPRPIVTLQLTDTDKLRPLADASAFTVYLQSGTGPATAVNVLGPDATFRVETTAAGSTAYLDYHPGRTTPLPDGTYTLRAQGRNTANLSAAAQEFQVKFTVVNASQITNVYPYPNPVTSKARFVFTVTGQELPRNMKIQIMTLTGRVVREIFMGELGNIHLGNNLTDFAWDGTDQYGDRLANGTYLYRVSLDDPDGKFSQRATSGDQAFKNDWGKLVLLR</sequence>
<feature type="chain" id="PRO_5021359936" description="Gingipain domain-containing protein" evidence="1">
    <location>
        <begin position="21"/>
        <end position="1526"/>
    </location>
</feature>
<protein>
    <recommendedName>
        <fullName evidence="2">Gingipain domain-containing protein</fullName>
    </recommendedName>
</protein>
<feature type="signal peptide" evidence="1">
    <location>
        <begin position="1"/>
        <end position="20"/>
    </location>
</feature>
<reference evidence="3 4" key="1">
    <citation type="journal article" date="2019" name="Environ. Microbiol.">
        <title>Species interactions and distinct microbial communities in high Arctic permafrost affected cryosols are associated with the CH4 and CO2 gas fluxes.</title>
        <authorList>
            <person name="Altshuler I."/>
            <person name="Hamel J."/>
            <person name="Turney S."/>
            <person name="Magnuson E."/>
            <person name="Levesque R."/>
            <person name="Greer C."/>
            <person name="Whyte L.G."/>
        </authorList>
    </citation>
    <scope>NUCLEOTIDE SEQUENCE [LARGE SCALE GENOMIC DNA]</scope>
    <source>
        <strain evidence="3 4">S9.2P</strain>
    </source>
</reference>
<evidence type="ECO:0000313" key="3">
    <source>
        <dbReference type="EMBL" id="TPG66514.1"/>
    </source>
</evidence>
<dbReference type="InterPro" id="IPR001769">
    <property type="entry name" value="Gingipain"/>
</dbReference>